<dbReference type="InterPro" id="IPR019594">
    <property type="entry name" value="Glu/Gly-bd"/>
</dbReference>
<dbReference type="InterPro" id="IPR001320">
    <property type="entry name" value="Iontro_rcpt_C"/>
</dbReference>
<dbReference type="AlphaFoldDB" id="A0A819UPK2"/>
<comment type="caution">
    <text evidence="16">The sequence shown here is derived from an EMBL/GenBank/DDBJ whole genome shotgun (WGS) entry which is preliminary data.</text>
</comment>
<protein>
    <recommendedName>
        <fullName evidence="15">Ionotropic glutamate receptor C-terminal domain-containing protein</fullName>
    </recommendedName>
</protein>
<dbReference type="PANTHER" id="PTHR18966">
    <property type="entry name" value="IONOTROPIC GLUTAMATE RECEPTOR"/>
    <property type="match status" value="1"/>
</dbReference>
<keyword evidence="10" id="KW-0628">Postsynaptic cell membrane</keyword>
<keyword evidence="5" id="KW-0770">Synapse</keyword>
<feature type="transmembrane region" description="Helical" evidence="14">
    <location>
        <begin position="602"/>
        <end position="622"/>
    </location>
</feature>
<keyword evidence="11" id="KW-1071">Ligand-gated ion channel</keyword>
<keyword evidence="8" id="KW-0675">Receptor</keyword>
<dbReference type="GO" id="GO:0015276">
    <property type="term" value="F:ligand-gated monoatomic ion channel activity"/>
    <property type="evidence" value="ECO:0007669"/>
    <property type="project" value="InterPro"/>
</dbReference>
<gene>
    <name evidence="16" type="ORF">JBS370_LOCUS31621</name>
</gene>
<evidence type="ECO:0000256" key="13">
    <source>
        <dbReference type="ARBA" id="ARBA00034100"/>
    </source>
</evidence>
<dbReference type="GO" id="GO:0045211">
    <property type="term" value="C:postsynaptic membrane"/>
    <property type="evidence" value="ECO:0007669"/>
    <property type="project" value="UniProtKB-SubCell"/>
</dbReference>
<feature type="transmembrane region" description="Helical" evidence="14">
    <location>
        <begin position="570"/>
        <end position="590"/>
    </location>
</feature>
<comment type="subcellular location">
    <subcellularLocation>
        <location evidence="1">Membrane</location>
        <topology evidence="1">Multi-pass membrane protein</topology>
    </subcellularLocation>
    <subcellularLocation>
        <location evidence="13">Postsynaptic cell membrane</location>
    </subcellularLocation>
</comment>
<keyword evidence="2" id="KW-0813">Transport</keyword>
<dbReference type="InterPro" id="IPR001828">
    <property type="entry name" value="ANF_lig-bd_rcpt"/>
</dbReference>
<dbReference type="Gene3D" id="3.40.190.10">
    <property type="entry name" value="Periplasmic binding protein-like II"/>
    <property type="match status" value="3"/>
</dbReference>
<feature type="domain" description="Ionotropic glutamate receptor C-terminal" evidence="15">
    <location>
        <begin position="440"/>
        <end position="792"/>
    </location>
</feature>
<dbReference type="Gene3D" id="3.40.50.2300">
    <property type="match status" value="2"/>
</dbReference>
<keyword evidence="12" id="KW-0407">Ion channel</keyword>
<dbReference type="PRINTS" id="PR00248">
    <property type="entry name" value="GPCRMGR"/>
</dbReference>
<evidence type="ECO:0000313" key="17">
    <source>
        <dbReference type="Proteomes" id="UP000663836"/>
    </source>
</evidence>
<dbReference type="Proteomes" id="UP000663836">
    <property type="component" value="Unassembled WGS sequence"/>
</dbReference>
<dbReference type="SUPFAM" id="SSF53822">
    <property type="entry name" value="Periplasmic binding protein-like I"/>
    <property type="match status" value="1"/>
</dbReference>
<dbReference type="Gene3D" id="1.10.287.70">
    <property type="match status" value="1"/>
</dbReference>
<organism evidence="16 17">
    <name type="scientific">Rotaria sordida</name>
    <dbReference type="NCBI Taxonomy" id="392033"/>
    <lineage>
        <taxon>Eukaryota</taxon>
        <taxon>Metazoa</taxon>
        <taxon>Spiralia</taxon>
        <taxon>Gnathifera</taxon>
        <taxon>Rotifera</taxon>
        <taxon>Eurotatoria</taxon>
        <taxon>Bdelloidea</taxon>
        <taxon>Philodinida</taxon>
        <taxon>Philodinidae</taxon>
        <taxon>Rotaria</taxon>
    </lineage>
</organism>
<keyword evidence="7 14" id="KW-0472">Membrane</keyword>
<evidence type="ECO:0000256" key="12">
    <source>
        <dbReference type="ARBA" id="ARBA00023303"/>
    </source>
</evidence>
<dbReference type="EMBL" id="CAJOBD010007906">
    <property type="protein sequence ID" value="CAF4098490.1"/>
    <property type="molecule type" value="Genomic_DNA"/>
</dbReference>
<name>A0A819UPK2_9BILA</name>
<dbReference type="InterPro" id="IPR028082">
    <property type="entry name" value="Peripla_BP_I"/>
</dbReference>
<dbReference type="SMART" id="SM00079">
    <property type="entry name" value="PBPe"/>
    <property type="match status" value="1"/>
</dbReference>
<dbReference type="InterPro" id="IPR015683">
    <property type="entry name" value="Ionotropic_Glu_rcpt"/>
</dbReference>
<evidence type="ECO:0000256" key="14">
    <source>
        <dbReference type="SAM" id="Phobius"/>
    </source>
</evidence>
<evidence type="ECO:0000256" key="3">
    <source>
        <dbReference type="ARBA" id="ARBA00022692"/>
    </source>
</evidence>
<dbReference type="Pfam" id="PF10613">
    <property type="entry name" value="Lig_chan-Glu_bd"/>
    <property type="match status" value="1"/>
</dbReference>
<evidence type="ECO:0000259" key="15">
    <source>
        <dbReference type="SMART" id="SM00079"/>
    </source>
</evidence>
<evidence type="ECO:0000256" key="6">
    <source>
        <dbReference type="ARBA" id="ARBA00023065"/>
    </source>
</evidence>
<evidence type="ECO:0000256" key="9">
    <source>
        <dbReference type="ARBA" id="ARBA00023180"/>
    </source>
</evidence>
<evidence type="ECO:0000256" key="8">
    <source>
        <dbReference type="ARBA" id="ARBA00023170"/>
    </source>
</evidence>
<dbReference type="SUPFAM" id="SSF53850">
    <property type="entry name" value="Periplasmic binding protein-like II"/>
    <property type="match status" value="1"/>
</dbReference>
<evidence type="ECO:0000313" key="16">
    <source>
        <dbReference type="EMBL" id="CAF4098490.1"/>
    </source>
</evidence>
<keyword evidence="4 14" id="KW-1133">Transmembrane helix</keyword>
<feature type="transmembrane region" description="Helical" evidence="14">
    <location>
        <begin position="634"/>
        <end position="652"/>
    </location>
</feature>
<keyword evidence="3 14" id="KW-0812">Transmembrane</keyword>
<dbReference type="Pfam" id="PF01094">
    <property type="entry name" value="ANF_receptor"/>
    <property type="match status" value="1"/>
</dbReference>
<sequence>MEMFRVAIALANHYKIYVNGHPINYTIIQTNTNTNGFTELEVVCRSITNQTESDVIGIVGPASSINARYLAPFAARLGLPLVSYAATNADLDDTFIYPTFYHTIPSDNLLAEAIVKLFKYFSWTTCTIIIGKDDYGYGGLKTLSELYYLNLSIQERLIFDPWHDKFNVDLKQTLEKSRSRIVLVWANQSSTTKITQHALDAELLGKNYVWIMTNKHYFQIDINTFKQDDWLKLRGVFAVVPVIGNSSPFGVNETLQKEVFNIWHNLSNDKTNVPECLSDVSPFAMYTFDAVWALIQALNKSSLDNKSPSMNKSSTCFDSLLINHTEYLMYLQNTSFFGVSGNIHFHKNHSYDRTHGAMYGLYNIQGIKQNSSRGKRLPSYKQIMTWYEIKHNWTNSTDQGNSNIIWPNNGLDTVPTDYPQLRGQHLRIRVMEAPPFVMLHNVSTQGQSVNNIKLDKQANFHIDPLSTRNPNIFIYGLVADLIRELQQKMHFNYTIDVADRSTDYHSLVASVASDDRQYDIVLSDIRITSSRLLTVDFSTPFHENTFRIITRQQPYSSSLSLFSCLNPFTWDVWAAIFSIMIYSAFMIYFFEYQNIKTEDNQFELKSIVIGICQALTSILIMSGDVRLTTHSSRLTILGLYALGIILVATYTANLSSFLTLNRAQPSISGIDDIKNGRLPFSRIGIITNSAVSDYYIRNISSIYHHLSTVEDMYSKLLDRTIDASIWDSSVIEYAVNNYFCDELTVTGVGFVKSLFGIVLPKDWLYKRDLDVHILAMRESERLESLENIWLKYRTCSSSSSSSNPNHTDDSKSETFSLDALGGLFLTFLIITAIAFGLHIWHCRVVIITKFYQSTQRIRLQTVQMTMRY</sequence>
<reference evidence="16" key="1">
    <citation type="submission" date="2021-02" db="EMBL/GenBank/DDBJ databases">
        <authorList>
            <person name="Nowell W R."/>
        </authorList>
    </citation>
    <scope>NUCLEOTIDE SEQUENCE</scope>
</reference>
<evidence type="ECO:0000256" key="5">
    <source>
        <dbReference type="ARBA" id="ARBA00023018"/>
    </source>
</evidence>
<dbReference type="PRINTS" id="PR01176">
    <property type="entry name" value="GABABRECEPTR"/>
</dbReference>
<evidence type="ECO:0000256" key="2">
    <source>
        <dbReference type="ARBA" id="ARBA00022448"/>
    </source>
</evidence>
<evidence type="ECO:0000256" key="10">
    <source>
        <dbReference type="ARBA" id="ARBA00023257"/>
    </source>
</evidence>
<evidence type="ECO:0000256" key="1">
    <source>
        <dbReference type="ARBA" id="ARBA00004141"/>
    </source>
</evidence>
<dbReference type="GO" id="GO:0004930">
    <property type="term" value="F:G protein-coupled receptor activity"/>
    <property type="evidence" value="ECO:0007669"/>
    <property type="project" value="InterPro"/>
</dbReference>
<evidence type="ECO:0000256" key="4">
    <source>
        <dbReference type="ARBA" id="ARBA00022989"/>
    </source>
</evidence>
<proteinExistence type="predicted"/>
<keyword evidence="9" id="KW-0325">Glycoprotein</keyword>
<evidence type="ECO:0000256" key="7">
    <source>
        <dbReference type="ARBA" id="ARBA00023136"/>
    </source>
</evidence>
<accession>A0A819UPK2</accession>
<feature type="transmembrane region" description="Helical" evidence="14">
    <location>
        <begin position="819"/>
        <end position="840"/>
    </location>
</feature>
<dbReference type="Pfam" id="PF00060">
    <property type="entry name" value="Lig_chan"/>
    <property type="match status" value="1"/>
</dbReference>
<keyword evidence="6" id="KW-0406">Ion transport</keyword>
<dbReference type="InterPro" id="IPR000337">
    <property type="entry name" value="GPCR_3"/>
</dbReference>
<evidence type="ECO:0000256" key="11">
    <source>
        <dbReference type="ARBA" id="ARBA00023286"/>
    </source>
</evidence>